<name>A0A9N9GZX9_9GLOM</name>
<protein>
    <submittedName>
        <fullName evidence="1">4418_t:CDS:1</fullName>
    </submittedName>
</protein>
<comment type="caution">
    <text evidence="1">The sequence shown here is derived from an EMBL/GenBank/DDBJ whole genome shotgun (WGS) entry which is preliminary data.</text>
</comment>
<organism evidence="1 2">
    <name type="scientific">Paraglomus occultum</name>
    <dbReference type="NCBI Taxonomy" id="144539"/>
    <lineage>
        <taxon>Eukaryota</taxon>
        <taxon>Fungi</taxon>
        <taxon>Fungi incertae sedis</taxon>
        <taxon>Mucoromycota</taxon>
        <taxon>Glomeromycotina</taxon>
        <taxon>Glomeromycetes</taxon>
        <taxon>Paraglomerales</taxon>
        <taxon>Paraglomeraceae</taxon>
        <taxon>Paraglomus</taxon>
    </lineage>
</organism>
<dbReference type="AlphaFoldDB" id="A0A9N9GZX9"/>
<feature type="non-terminal residue" evidence="1">
    <location>
        <position position="170"/>
    </location>
</feature>
<accession>A0A9N9GZX9</accession>
<evidence type="ECO:0000313" key="2">
    <source>
        <dbReference type="Proteomes" id="UP000789572"/>
    </source>
</evidence>
<sequence>MIKAKKPTPTNGELALKCGIIRKSVSAILIAKEKWFTTDSDKYTAQLKRNRPSKYEYVEHALWSWGQSVRRVDYKFKKKYNLRAYTKHGKARSAPSTKLLCKKMDSAHTLAMGALAGKKKNKECVKKYRAILLWKLQKKTSPSLQIGSDKEEEKEVKKRVSIEEACGGAE</sequence>
<reference evidence="1" key="1">
    <citation type="submission" date="2021-06" db="EMBL/GenBank/DDBJ databases">
        <authorList>
            <person name="Kallberg Y."/>
            <person name="Tangrot J."/>
            <person name="Rosling A."/>
        </authorList>
    </citation>
    <scope>NUCLEOTIDE SEQUENCE</scope>
    <source>
        <strain evidence="1">IA702</strain>
    </source>
</reference>
<dbReference type="Proteomes" id="UP000789572">
    <property type="component" value="Unassembled WGS sequence"/>
</dbReference>
<keyword evidence="2" id="KW-1185">Reference proteome</keyword>
<gene>
    <name evidence="1" type="ORF">POCULU_LOCUS9483</name>
</gene>
<proteinExistence type="predicted"/>
<dbReference type="EMBL" id="CAJVPJ010003601">
    <property type="protein sequence ID" value="CAG8642250.1"/>
    <property type="molecule type" value="Genomic_DNA"/>
</dbReference>
<evidence type="ECO:0000313" key="1">
    <source>
        <dbReference type="EMBL" id="CAG8642250.1"/>
    </source>
</evidence>